<dbReference type="EMBL" id="ML002708">
    <property type="protein sequence ID" value="RKP36157.1"/>
    <property type="molecule type" value="Genomic_DNA"/>
</dbReference>
<gene>
    <name evidence="3" type="ORF">BJ085DRAFT_34252</name>
</gene>
<protein>
    <submittedName>
        <fullName evidence="3">Uncharacterized protein</fullName>
    </submittedName>
</protein>
<evidence type="ECO:0000313" key="4">
    <source>
        <dbReference type="Proteomes" id="UP000268162"/>
    </source>
</evidence>
<sequence length="393" mass="43611">MYTVSVLSLLGLTLLTGTTTALPSPWMSVTDWNNPMISTQANNHLQRRGLSIYKPKDDSDTDASGDDTGYPHPNAASFDNEPFSILDLSAYNTGAANQPTSGNLPEATQSLLMQSRVYIVQSMLRYMASAENISTAFAGSDNGLNAQQITEAIGRLADYRHTATRNLSWVNVAQLSDEQKHAVIPGFTLINQGPEESISQFLDFIVVNDVGLAHIIEGQVKPQELMPGILSTVFRSDWPYWDDLSMMRIWAVNLIITLIQTRQWDILSYFIGKIDHEVEEQLVYVWYIVVIATGLRNQLPLFDSDASFSRDMGEYLDVIQGSLDEHSLDDFIQCANDWNLPGAASDLLALGRHWEIPLTNRGLCPDNYGIPSTISFDDNGDLAVLVDNSFIPL</sequence>
<name>A0A4P9ZRW9_9FUNG</name>
<feature type="region of interest" description="Disordered" evidence="1">
    <location>
        <begin position="53"/>
        <end position="76"/>
    </location>
</feature>
<dbReference type="Proteomes" id="UP000268162">
    <property type="component" value="Unassembled WGS sequence"/>
</dbReference>
<proteinExistence type="predicted"/>
<organism evidence="3 4">
    <name type="scientific">Dimargaris cristalligena</name>
    <dbReference type="NCBI Taxonomy" id="215637"/>
    <lineage>
        <taxon>Eukaryota</taxon>
        <taxon>Fungi</taxon>
        <taxon>Fungi incertae sedis</taxon>
        <taxon>Zoopagomycota</taxon>
        <taxon>Kickxellomycotina</taxon>
        <taxon>Dimargaritomycetes</taxon>
        <taxon>Dimargaritales</taxon>
        <taxon>Dimargaritaceae</taxon>
        <taxon>Dimargaris</taxon>
    </lineage>
</organism>
<evidence type="ECO:0000313" key="3">
    <source>
        <dbReference type="EMBL" id="RKP36157.1"/>
    </source>
</evidence>
<feature type="chain" id="PRO_5020442494" evidence="2">
    <location>
        <begin position="22"/>
        <end position="393"/>
    </location>
</feature>
<keyword evidence="4" id="KW-1185">Reference proteome</keyword>
<accession>A0A4P9ZRW9</accession>
<dbReference type="AlphaFoldDB" id="A0A4P9ZRW9"/>
<evidence type="ECO:0000256" key="1">
    <source>
        <dbReference type="SAM" id="MobiDB-lite"/>
    </source>
</evidence>
<feature type="signal peptide" evidence="2">
    <location>
        <begin position="1"/>
        <end position="21"/>
    </location>
</feature>
<evidence type="ECO:0000256" key="2">
    <source>
        <dbReference type="SAM" id="SignalP"/>
    </source>
</evidence>
<reference evidence="4" key="1">
    <citation type="journal article" date="2018" name="Nat. Microbiol.">
        <title>Leveraging single-cell genomics to expand the fungal tree of life.</title>
        <authorList>
            <person name="Ahrendt S.R."/>
            <person name="Quandt C.A."/>
            <person name="Ciobanu D."/>
            <person name="Clum A."/>
            <person name="Salamov A."/>
            <person name="Andreopoulos B."/>
            <person name="Cheng J.F."/>
            <person name="Woyke T."/>
            <person name="Pelin A."/>
            <person name="Henrissat B."/>
            <person name="Reynolds N.K."/>
            <person name="Benny G.L."/>
            <person name="Smith M.E."/>
            <person name="James T.Y."/>
            <person name="Grigoriev I.V."/>
        </authorList>
    </citation>
    <scope>NUCLEOTIDE SEQUENCE [LARGE SCALE GENOMIC DNA]</scope>
    <source>
        <strain evidence="4">RSA 468</strain>
    </source>
</reference>
<keyword evidence="2" id="KW-0732">Signal</keyword>